<sequence>MRLGILGGNVYVDFLISGLVEFPAALLILFTIERFGRRVPFASANIVAGAACFITAFVPDSMFWFKTAVACVGRLGITMAFEMVVFVNTELYPTFIRLAVIWLELPLIIFGVLAFVAGGLVLLLPETKGVPLPDTIDDIEFPEKEGEEPAVGKPNAQRQHLDQQRTSSCLISCWDQSSPALWLIKASLCEAGITGGDVYVDVLVAGPVELPAAFLILILFTIERIGRRIPSADIPAGVSWSITFIPHIDKLGDSGVDPGFHGVGAPQTP</sequence>
<evidence type="ECO:0000256" key="5">
    <source>
        <dbReference type="SAM" id="Phobius"/>
    </source>
</evidence>
<dbReference type="GO" id="GO:0016020">
    <property type="term" value="C:membrane"/>
    <property type="evidence" value="ECO:0007669"/>
    <property type="project" value="UniProtKB-SubCell"/>
</dbReference>
<name>A0A5J5CMQ9_9PERO</name>
<organism evidence="6 7">
    <name type="scientific">Etheostoma spectabile</name>
    <name type="common">orangethroat darter</name>
    <dbReference type="NCBI Taxonomy" id="54343"/>
    <lineage>
        <taxon>Eukaryota</taxon>
        <taxon>Metazoa</taxon>
        <taxon>Chordata</taxon>
        <taxon>Craniata</taxon>
        <taxon>Vertebrata</taxon>
        <taxon>Euteleostomi</taxon>
        <taxon>Actinopterygii</taxon>
        <taxon>Neopterygii</taxon>
        <taxon>Teleostei</taxon>
        <taxon>Neoteleostei</taxon>
        <taxon>Acanthomorphata</taxon>
        <taxon>Eupercaria</taxon>
        <taxon>Perciformes</taxon>
        <taxon>Percoidei</taxon>
        <taxon>Percidae</taxon>
        <taxon>Etheostomatinae</taxon>
        <taxon>Etheostoma</taxon>
    </lineage>
</organism>
<keyword evidence="3 5" id="KW-1133">Transmembrane helix</keyword>
<proteinExistence type="predicted"/>
<feature type="transmembrane region" description="Helical" evidence="5">
    <location>
        <begin position="99"/>
        <end position="124"/>
    </location>
</feature>
<gene>
    <name evidence="6" type="ORF">FQN60_015410</name>
</gene>
<feature type="transmembrane region" description="Helical" evidence="5">
    <location>
        <begin position="39"/>
        <end position="58"/>
    </location>
</feature>
<evidence type="ECO:0000256" key="1">
    <source>
        <dbReference type="ARBA" id="ARBA00004141"/>
    </source>
</evidence>
<dbReference type="EMBL" id="VOFY01000018">
    <property type="protein sequence ID" value="KAA8582864.1"/>
    <property type="molecule type" value="Genomic_DNA"/>
</dbReference>
<reference evidence="6 7" key="1">
    <citation type="submission" date="2019-08" db="EMBL/GenBank/DDBJ databases">
        <title>A chromosome-level genome assembly, high-density linkage maps, and genome scans reveal the genomic architecture of hybrid incompatibilities underlying speciation via character displacement in darters (Percidae: Etheostominae).</title>
        <authorList>
            <person name="Moran R.L."/>
            <person name="Catchen J.M."/>
            <person name="Fuller R.C."/>
        </authorList>
    </citation>
    <scope>NUCLEOTIDE SEQUENCE [LARGE SCALE GENOMIC DNA]</scope>
    <source>
        <strain evidence="6">EspeVRDwgs_2016</strain>
        <tissue evidence="6">Muscle</tissue>
    </source>
</reference>
<keyword evidence="2 5" id="KW-0812">Transmembrane</keyword>
<accession>A0A5J5CMQ9</accession>
<feature type="transmembrane region" description="Helical" evidence="5">
    <location>
        <begin position="12"/>
        <end position="32"/>
    </location>
</feature>
<dbReference type="InterPro" id="IPR036259">
    <property type="entry name" value="MFS_trans_sf"/>
</dbReference>
<dbReference type="PANTHER" id="PTHR24064">
    <property type="entry name" value="SOLUTE CARRIER FAMILY 22 MEMBER"/>
    <property type="match status" value="1"/>
</dbReference>
<dbReference type="AlphaFoldDB" id="A0A5J5CMQ9"/>
<keyword evidence="4 5" id="KW-0472">Membrane</keyword>
<evidence type="ECO:0000256" key="2">
    <source>
        <dbReference type="ARBA" id="ARBA00022692"/>
    </source>
</evidence>
<evidence type="ECO:0000256" key="3">
    <source>
        <dbReference type="ARBA" id="ARBA00022989"/>
    </source>
</evidence>
<dbReference type="Gene3D" id="1.20.1250.20">
    <property type="entry name" value="MFS general substrate transporter like domains"/>
    <property type="match status" value="1"/>
</dbReference>
<feature type="transmembrane region" description="Helical" evidence="5">
    <location>
        <begin position="202"/>
        <end position="222"/>
    </location>
</feature>
<evidence type="ECO:0000313" key="6">
    <source>
        <dbReference type="EMBL" id="KAA8582864.1"/>
    </source>
</evidence>
<evidence type="ECO:0008006" key="8">
    <source>
        <dbReference type="Google" id="ProtNLM"/>
    </source>
</evidence>
<comment type="caution">
    <text evidence="6">The sequence shown here is derived from an EMBL/GenBank/DDBJ whole genome shotgun (WGS) entry which is preliminary data.</text>
</comment>
<dbReference type="Proteomes" id="UP000327493">
    <property type="component" value="Chromosome 18"/>
</dbReference>
<comment type="subcellular location">
    <subcellularLocation>
        <location evidence="1">Membrane</location>
        <topology evidence="1">Multi-pass membrane protein</topology>
    </subcellularLocation>
</comment>
<evidence type="ECO:0000256" key="4">
    <source>
        <dbReference type="ARBA" id="ARBA00023136"/>
    </source>
</evidence>
<evidence type="ECO:0000313" key="7">
    <source>
        <dbReference type="Proteomes" id="UP000327493"/>
    </source>
</evidence>
<feature type="transmembrane region" description="Helical" evidence="5">
    <location>
        <begin position="64"/>
        <end position="87"/>
    </location>
</feature>
<dbReference type="SUPFAM" id="SSF103473">
    <property type="entry name" value="MFS general substrate transporter"/>
    <property type="match status" value="1"/>
</dbReference>
<protein>
    <recommendedName>
        <fullName evidence="8">Major facilitator superfamily (MFS) profile domain-containing protein</fullName>
    </recommendedName>
</protein>
<keyword evidence="7" id="KW-1185">Reference proteome</keyword>